<keyword evidence="5 9" id="KW-0238">DNA-binding</keyword>
<dbReference type="Proteomes" id="UP000746471">
    <property type="component" value="Unassembled WGS sequence"/>
</dbReference>
<evidence type="ECO:0000313" key="12">
    <source>
        <dbReference type="EMBL" id="MBS7526431.1"/>
    </source>
</evidence>
<evidence type="ECO:0000256" key="4">
    <source>
        <dbReference type="ARBA" id="ARBA00023015"/>
    </source>
</evidence>
<dbReference type="SMART" id="SM00448">
    <property type="entry name" value="REC"/>
    <property type="match status" value="1"/>
</dbReference>
<dbReference type="PROSITE" id="PS51755">
    <property type="entry name" value="OMPR_PHOB"/>
    <property type="match status" value="1"/>
</dbReference>
<feature type="domain" description="OmpR/PhoB-type" evidence="11">
    <location>
        <begin position="129"/>
        <end position="226"/>
    </location>
</feature>
<evidence type="ECO:0000256" key="8">
    <source>
        <dbReference type="PROSITE-ProRule" id="PRU00169"/>
    </source>
</evidence>
<evidence type="ECO:0000259" key="10">
    <source>
        <dbReference type="PROSITE" id="PS50110"/>
    </source>
</evidence>
<feature type="DNA-binding region" description="OmpR/PhoB-type" evidence="9">
    <location>
        <begin position="129"/>
        <end position="226"/>
    </location>
</feature>
<evidence type="ECO:0000256" key="6">
    <source>
        <dbReference type="ARBA" id="ARBA00023163"/>
    </source>
</evidence>
<dbReference type="PANTHER" id="PTHR48111:SF22">
    <property type="entry name" value="REGULATOR OF RPOS"/>
    <property type="match status" value="1"/>
</dbReference>
<feature type="domain" description="Response regulatory" evidence="10">
    <location>
        <begin position="3"/>
        <end position="117"/>
    </location>
</feature>
<dbReference type="SUPFAM" id="SSF52172">
    <property type="entry name" value="CheY-like"/>
    <property type="match status" value="1"/>
</dbReference>
<dbReference type="Pfam" id="PF00072">
    <property type="entry name" value="Response_reg"/>
    <property type="match status" value="1"/>
</dbReference>
<dbReference type="PANTHER" id="PTHR48111">
    <property type="entry name" value="REGULATOR OF RPOS"/>
    <property type="match status" value="1"/>
</dbReference>
<sequence length="226" mass="26050">MQHILIAEDDQKITRVLELQLKYAGYHTVAVSDGKAAVSYALAHDCDLILMDVMMPELDGITAAKHIKSIKPRQAIIILTAKDDLDDIITGLDAGADDYVTKPFIFDELLARIRANIRKYAPLQSEEIHEQIIYDDLVIDPLTFEVSRDHQAIELSKTEFDLLRYLVINREIVLTREQILDQVWGFDYYGSPNIVDVYIKYLRDKIDRPFERKLIQTVRGRGYVIK</sequence>
<keyword evidence="3" id="KW-0902">Two-component regulatory system</keyword>
<evidence type="ECO:0000259" key="11">
    <source>
        <dbReference type="PROSITE" id="PS51755"/>
    </source>
</evidence>
<dbReference type="Gene3D" id="1.10.10.10">
    <property type="entry name" value="Winged helix-like DNA-binding domain superfamily/Winged helix DNA-binding domain"/>
    <property type="match status" value="1"/>
</dbReference>
<dbReference type="Gene3D" id="3.40.50.2300">
    <property type="match status" value="1"/>
</dbReference>
<dbReference type="InterPro" id="IPR001867">
    <property type="entry name" value="OmpR/PhoB-type_DNA-bd"/>
</dbReference>
<comment type="caution">
    <text evidence="12">The sequence shown here is derived from an EMBL/GenBank/DDBJ whole genome shotgun (WGS) entry which is preliminary data.</text>
</comment>
<evidence type="ECO:0000256" key="2">
    <source>
        <dbReference type="ARBA" id="ARBA00022553"/>
    </source>
</evidence>
<evidence type="ECO:0000256" key="1">
    <source>
        <dbReference type="ARBA" id="ARBA00018672"/>
    </source>
</evidence>
<evidence type="ECO:0000256" key="3">
    <source>
        <dbReference type="ARBA" id="ARBA00023012"/>
    </source>
</evidence>
<dbReference type="SMART" id="SM00862">
    <property type="entry name" value="Trans_reg_C"/>
    <property type="match status" value="1"/>
</dbReference>
<dbReference type="CDD" id="cd00383">
    <property type="entry name" value="trans_reg_C"/>
    <property type="match status" value="1"/>
</dbReference>
<feature type="modified residue" description="4-aspartylphosphate" evidence="8">
    <location>
        <position position="52"/>
    </location>
</feature>
<dbReference type="InterPro" id="IPR036388">
    <property type="entry name" value="WH-like_DNA-bd_sf"/>
</dbReference>
<name>A0ABS5PPZ2_9FIRM</name>
<dbReference type="InterPro" id="IPR001789">
    <property type="entry name" value="Sig_transdc_resp-reg_receiver"/>
</dbReference>
<keyword evidence="2 8" id="KW-0597">Phosphoprotein</keyword>
<accession>A0ABS5PPZ2</accession>
<gene>
    <name evidence="12" type="ORF">KHM83_07055</name>
</gene>
<evidence type="ECO:0000256" key="7">
    <source>
        <dbReference type="ARBA" id="ARBA00024867"/>
    </source>
</evidence>
<evidence type="ECO:0000256" key="5">
    <source>
        <dbReference type="ARBA" id="ARBA00023125"/>
    </source>
</evidence>
<dbReference type="InterPro" id="IPR039420">
    <property type="entry name" value="WalR-like"/>
</dbReference>
<dbReference type="Gene3D" id="6.10.250.690">
    <property type="match status" value="1"/>
</dbReference>
<dbReference type="PROSITE" id="PS50110">
    <property type="entry name" value="RESPONSE_REGULATORY"/>
    <property type="match status" value="1"/>
</dbReference>
<keyword evidence="4" id="KW-0805">Transcription regulation</keyword>
<dbReference type="CDD" id="cd17574">
    <property type="entry name" value="REC_OmpR"/>
    <property type="match status" value="1"/>
</dbReference>
<protein>
    <recommendedName>
        <fullName evidence="1">Stage 0 sporulation protein A homolog</fullName>
    </recommendedName>
</protein>
<keyword evidence="13" id="KW-1185">Reference proteome</keyword>
<reference evidence="12 13" key="1">
    <citation type="submission" date="2021-05" db="EMBL/GenBank/DDBJ databases">
        <title>Fusibacter ferrireducens sp. nov., an anaerobic, sulfur- and Fe-reducing bacterium isolated from the mangrove sediment.</title>
        <authorList>
            <person name="Qiu D."/>
        </authorList>
    </citation>
    <scope>NUCLEOTIDE SEQUENCE [LARGE SCALE GENOMIC DNA]</scope>
    <source>
        <strain evidence="12 13">DSM 12116</strain>
    </source>
</reference>
<comment type="function">
    <text evidence="7">May play the central regulatory role in sporulation. It may be an element of the effector pathway responsible for the activation of sporulation genes in response to nutritional stress. Spo0A may act in concert with spo0H (a sigma factor) to control the expression of some genes that are critical to the sporulation process.</text>
</comment>
<evidence type="ECO:0000256" key="9">
    <source>
        <dbReference type="PROSITE-ProRule" id="PRU01091"/>
    </source>
</evidence>
<evidence type="ECO:0000313" key="13">
    <source>
        <dbReference type="Proteomes" id="UP000746471"/>
    </source>
</evidence>
<proteinExistence type="predicted"/>
<dbReference type="EMBL" id="JAHBCL010000010">
    <property type="protein sequence ID" value="MBS7526431.1"/>
    <property type="molecule type" value="Genomic_DNA"/>
</dbReference>
<dbReference type="InterPro" id="IPR011006">
    <property type="entry name" value="CheY-like_superfamily"/>
</dbReference>
<keyword evidence="6" id="KW-0804">Transcription</keyword>
<dbReference type="Pfam" id="PF00486">
    <property type="entry name" value="Trans_reg_C"/>
    <property type="match status" value="1"/>
</dbReference>
<organism evidence="12 13">
    <name type="scientific">Fusibacter paucivorans</name>
    <dbReference type="NCBI Taxonomy" id="76009"/>
    <lineage>
        <taxon>Bacteria</taxon>
        <taxon>Bacillati</taxon>
        <taxon>Bacillota</taxon>
        <taxon>Clostridia</taxon>
        <taxon>Eubacteriales</taxon>
        <taxon>Eubacteriales Family XII. Incertae Sedis</taxon>
        <taxon>Fusibacter</taxon>
    </lineage>
</organism>